<evidence type="ECO:0000256" key="9">
    <source>
        <dbReference type="ARBA" id="ARBA00023239"/>
    </source>
</evidence>
<gene>
    <name evidence="12" type="primary">dapA</name>
    <name evidence="15" type="ORF">YH63_018620</name>
</gene>
<dbReference type="GO" id="GO:0019877">
    <property type="term" value="P:diaminopimelate biosynthetic process"/>
    <property type="evidence" value="ECO:0007669"/>
    <property type="project" value="UniProtKB-UniRule"/>
</dbReference>
<evidence type="ECO:0000256" key="12">
    <source>
        <dbReference type="HAMAP-Rule" id="MF_00418"/>
    </source>
</evidence>
<keyword evidence="16" id="KW-1185">Reference proteome</keyword>
<evidence type="ECO:0000256" key="1">
    <source>
        <dbReference type="ARBA" id="ARBA00003294"/>
    </source>
</evidence>
<dbReference type="GO" id="GO:0009089">
    <property type="term" value="P:lysine biosynthetic process via diaminopimelate"/>
    <property type="evidence" value="ECO:0007669"/>
    <property type="project" value="UniProtKB-UniRule"/>
</dbReference>
<evidence type="ECO:0000256" key="13">
    <source>
        <dbReference type="PIRNR" id="PIRNR001365"/>
    </source>
</evidence>
<reference evidence="15" key="1">
    <citation type="submission" date="2019-04" db="EMBL/GenBank/DDBJ databases">
        <title>Whole genome sequencing of cave bacteria.</title>
        <authorList>
            <person name="Gan H.M."/>
            <person name="Barton H."/>
            <person name="Savka M.A."/>
        </authorList>
    </citation>
    <scope>NUCLEOTIDE SEQUENCE [LARGE SCALE GENOMIC DNA]</scope>
    <source>
        <strain evidence="15">LC387</strain>
    </source>
</reference>
<sequence>MTYAMNHPATWLAGYIPDLPTPFDNAGELDLAAFRRLCERQIAAGATALVVGELTGEDSTLSDAEHSALTRIAVRTSRGRAAVIAGAGSNSTSAAIELSQRAEADGADAVLSVVPYYNKPTQAGLYAHFCAIAEATRLPIVLHDVPSRTVRELSDDTVAQLSQSAQFVGLRDATGDISRPQRLRSLIRPEFRLLSGDDATAPAFLVHGGDGCISVTSNLIPDLCQYLYRCCKEDDLQTARALAIRIGRLTATLLREPPSVSIKYALSLFGLMAPHVRLPLLELTDTAKVAIAEAIRTTDESPAPHALKCIATSDAQPANAVR</sequence>
<keyword evidence="7 12" id="KW-0220">Diaminopimelate biosynthesis</keyword>
<dbReference type="EC" id="4.3.3.7" evidence="4 12"/>
<dbReference type="PANTHER" id="PTHR12128:SF66">
    <property type="entry name" value="4-HYDROXY-2-OXOGLUTARATE ALDOLASE, MITOCHONDRIAL"/>
    <property type="match status" value="1"/>
</dbReference>
<comment type="caution">
    <text evidence="12">Was originally thought to be a dihydrodipicolinate synthase (DHDPS), catalyzing the condensation of (S)-aspartate-beta-semialdehyde [(S)-ASA] and pyruvate to dihydrodipicolinate (DHDP). However, it was shown in E.coli that the product of the enzymatic reaction is not dihydrodipicolinate but in fact (4S)-4-hydroxy-2,3,4,5-tetrahydro-(2S)-dipicolinic acid (HTPA), and that the consecutive dehydration reaction leading to DHDP is not spontaneous but catalyzed by DapB.</text>
</comment>
<keyword evidence="10 12" id="KW-0704">Schiff base</keyword>
<evidence type="ECO:0000256" key="6">
    <source>
        <dbReference type="ARBA" id="ARBA00022605"/>
    </source>
</evidence>
<evidence type="ECO:0000256" key="14">
    <source>
        <dbReference type="PIRSR" id="PIRSR001365-2"/>
    </source>
</evidence>
<dbReference type="AlphaFoldDB" id="A0A4V6BEK7"/>
<comment type="subcellular location">
    <subcellularLocation>
        <location evidence="12">Cytoplasm</location>
    </subcellularLocation>
</comment>
<keyword evidence="5 12" id="KW-0963">Cytoplasm</keyword>
<feature type="binding site" evidence="12 14">
    <location>
        <position position="55"/>
    </location>
    <ligand>
        <name>pyruvate</name>
        <dbReference type="ChEBI" id="CHEBI:15361"/>
    </ligand>
</feature>
<dbReference type="OrthoDB" id="9782828at2"/>
<feature type="site" description="Part of a proton relay during catalysis" evidence="12">
    <location>
        <position position="117"/>
    </location>
</feature>
<organism evidence="15 16">
    <name type="scientific">Afipia massiliensis</name>
    <dbReference type="NCBI Taxonomy" id="211460"/>
    <lineage>
        <taxon>Bacteria</taxon>
        <taxon>Pseudomonadati</taxon>
        <taxon>Pseudomonadota</taxon>
        <taxon>Alphaproteobacteria</taxon>
        <taxon>Hyphomicrobiales</taxon>
        <taxon>Nitrobacteraceae</taxon>
        <taxon>Afipia</taxon>
    </lineage>
</organism>
<protein>
    <recommendedName>
        <fullName evidence="4 12">4-hydroxy-tetrahydrodipicolinate synthase</fullName>
        <shortName evidence="12">HTPA synthase</shortName>
        <ecNumber evidence="4 12">4.3.3.7</ecNumber>
    </recommendedName>
</protein>
<dbReference type="SMART" id="SM01130">
    <property type="entry name" value="DHDPS"/>
    <property type="match status" value="1"/>
</dbReference>
<dbReference type="STRING" id="211460.YH63_00445"/>
<dbReference type="UniPathway" id="UPA00034">
    <property type="reaction ID" value="UER00017"/>
</dbReference>
<evidence type="ECO:0000256" key="3">
    <source>
        <dbReference type="ARBA" id="ARBA00007592"/>
    </source>
</evidence>
<dbReference type="EMBL" id="LBIA02000001">
    <property type="protein sequence ID" value="TKT73273.1"/>
    <property type="molecule type" value="Genomic_DNA"/>
</dbReference>
<evidence type="ECO:0000256" key="4">
    <source>
        <dbReference type="ARBA" id="ARBA00012086"/>
    </source>
</evidence>
<dbReference type="SUPFAM" id="SSF51569">
    <property type="entry name" value="Aldolase"/>
    <property type="match status" value="1"/>
</dbReference>
<evidence type="ECO:0000256" key="2">
    <source>
        <dbReference type="ARBA" id="ARBA00005120"/>
    </source>
</evidence>
<dbReference type="GO" id="GO:0005829">
    <property type="term" value="C:cytosol"/>
    <property type="evidence" value="ECO:0007669"/>
    <property type="project" value="TreeGrafter"/>
</dbReference>
<keyword evidence="6 12" id="KW-0028">Amino-acid biosynthesis</keyword>
<accession>A0A4V6BEK7</accession>
<feature type="binding site" evidence="12 14">
    <location>
        <position position="213"/>
    </location>
    <ligand>
        <name>pyruvate</name>
        <dbReference type="ChEBI" id="CHEBI:15361"/>
    </ligand>
</feature>
<comment type="subunit">
    <text evidence="12">Homotetramer; dimer of dimers.</text>
</comment>
<dbReference type="InterPro" id="IPR005263">
    <property type="entry name" value="DapA"/>
</dbReference>
<keyword evidence="9 12" id="KW-0456">Lyase</keyword>
<comment type="caution">
    <text evidence="12">Lacks conserved residue(s) required for the propagation of feature annotation.</text>
</comment>
<dbReference type="InterPro" id="IPR002220">
    <property type="entry name" value="DapA-like"/>
</dbReference>
<dbReference type="PRINTS" id="PR00146">
    <property type="entry name" value="DHPICSNTHASE"/>
</dbReference>
<comment type="catalytic activity">
    <reaction evidence="11 12">
        <text>L-aspartate 4-semialdehyde + pyruvate = (2S,4S)-4-hydroxy-2,3,4,5-tetrahydrodipicolinate + H2O + H(+)</text>
        <dbReference type="Rhea" id="RHEA:34171"/>
        <dbReference type="ChEBI" id="CHEBI:15361"/>
        <dbReference type="ChEBI" id="CHEBI:15377"/>
        <dbReference type="ChEBI" id="CHEBI:15378"/>
        <dbReference type="ChEBI" id="CHEBI:67139"/>
        <dbReference type="ChEBI" id="CHEBI:537519"/>
        <dbReference type="EC" id="4.3.3.7"/>
    </reaction>
</comment>
<proteinExistence type="inferred from homology"/>
<dbReference type="Proteomes" id="UP000034832">
    <property type="component" value="Unassembled WGS sequence"/>
</dbReference>
<evidence type="ECO:0000256" key="5">
    <source>
        <dbReference type="ARBA" id="ARBA00022490"/>
    </source>
</evidence>
<evidence type="ECO:0000256" key="11">
    <source>
        <dbReference type="ARBA" id="ARBA00047836"/>
    </source>
</evidence>
<dbReference type="Gene3D" id="3.20.20.70">
    <property type="entry name" value="Aldolase class I"/>
    <property type="match status" value="1"/>
</dbReference>
<evidence type="ECO:0000313" key="16">
    <source>
        <dbReference type="Proteomes" id="UP000034832"/>
    </source>
</evidence>
<dbReference type="Pfam" id="PF00701">
    <property type="entry name" value="DHDPS"/>
    <property type="match status" value="1"/>
</dbReference>
<dbReference type="NCBIfam" id="TIGR00674">
    <property type="entry name" value="dapA"/>
    <property type="match status" value="1"/>
</dbReference>
<evidence type="ECO:0000256" key="10">
    <source>
        <dbReference type="ARBA" id="ARBA00023270"/>
    </source>
</evidence>
<dbReference type="GO" id="GO:0008840">
    <property type="term" value="F:4-hydroxy-tetrahydrodipicolinate synthase activity"/>
    <property type="evidence" value="ECO:0007669"/>
    <property type="project" value="UniProtKB-UniRule"/>
</dbReference>
<dbReference type="CDD" id="cd00950">
    <property type="entry name" value="DHDPS"/>
    <property type="match status" value="1"/>
</dbReference>
<evidence type="ECO:0000256" key="7">
    <source>
        <dbReference type="ARBA" id="ARBA00022915"/>
    </source>
</evidence>
<evidence type="ECO:0000256" key="8">
    <source>
        <dbReference type="ARBA" id="ARBA00023154"/>
    </source>
</evidence>
<dbReference type="InterPro" id="IPR013785">
    <property type="entry name" value="Aldolase_TIM"/>
</dbReference>
<dbReference type="PIRSF" id="PIRSF001365">
    <property type="entry name" value="DHDPS"/>
    <property type="match status" value="1"/>
</dbReference>
<keyword evidence="8 12" id="KW-0457">Lysine biosynthesis</keyword>
<comment type="similarity">
    <text evidence="3 12 13">Belongs to the DapA family.</text>
</comment>
<name>A0A4V6BEK7_9BRAD</name>
<comment type="pathway">
    <text evidence="2 12">Amino-acid biosynthesis; L-lysine biosynthesis via DAP pathway; (S)-tetrahydrodipicolinate from L-aspartate: step 3/4.</text>
</comment>
<comment type="function">
    <text evidence="1 12">Catalyzes the condensation of (S)-aspartate-beta-semialdehyde [(S)-ASA] and pyruvate to 4-hydroxy-tetrahydrodipicolinate (HTPA).</text>
</comment>
<dbReference type="HAMAP" id="MF_00418">
    <property type="entry name" value="DapA"/>
    <property type="match status" value="1"/>
</dbReference>
<evidence type="ECO:0000313" key="15">
    <source>
        <dbReference type="EMBL" id="TKT73273.1"/>
    </source>
</evidence>
<comment type="caution">
    <text evidence="15">The sequence shown here is derived from an EMBL/GenBank/DDBJ whole genome shotgun (WGS) entry which is preliminary data.</text>
</comment>
<dbReference type="PANTHER" id="PTHR12128">
    <property type="entry name" value="DIHYDRODIPICOLINATE SYNTHASE"/>
    <property type="match status" value="1"/>
</dbReference>